<organism evidence="1 2">
    <name type="scientific">Stylophora pistillata</name>
    <name type="common">Smooth cauliflower coral</name>
    <dbReference type="NCBI Taxonomy" id="50429"/>
    <lineage>
        <taxon>Eukaryota</taxon>
        <taxon>Metazoa</taxon>
        <taxon>Cnidaria</taxon>
        <taxon>Anthozoa</taxon>
        <taxon>Hexacorallia</taxon>
        <taxon>Scleractinia</taxon>
        <taxon>Astrocoeniina</taxon>
        <taxon>Pocilloporidae</taxon>
        <taxon>Stylophora</taxon>
    </lineage>
</organism>
<keyword evidence="2" id="KW-1185">Reference proteome</keyword>
<comment type="caution">
    <text evidence="1">The sequence shown here is derived from an EMBL/GenBank/DDBJ whole genome shotgun (WGS) entry which is preliminary data.</text>
</comment>
<dbReference type="Proteomes" id="UP000225706">
    <property type="component" value="Unassembled WGS sequence"/>
</dbReference>
<evidence type="ECO:0000313" key="1">
    <source>
        <dbReference type="EMBL" id="PFX32709.1"/>
    </source>
</evidence>
<dbReference type="OrthoDB" id="5985491at2759"/>
<dbReference type="Gene3D" id="3.60.10.10">
    <property type="entry name" value="Endonuclease/exonuclease/phosphatase"/>
    <property type="match status" value="1"/>
</dbReference>
<dbReference type="STRING" id="50429.A0A2B4SU83"/>
<dbReference type="PANTHER" id="PTHR47510:SF3">
    <property type="entry name" value="ENDO_EXONUCLEASE_PHOSPHATASE DOMAIN-CONTAINING PROTEIN"/>
    <property type="match status" value="1"/>
</dbReference>
<dbReference type="SUPFAM" id="SSF56219">
    <property type="entry name" value="DNase I-like"/>
    <property type="match status" value="1"/>
</dbReference>
<dbReference type="InterPro" id="IPR036691">
    <property type="entry name" value="Endo/exonu/phosph_ase_sf"/>
</dbReference>
<evidence type="ECO:0008006" key="3">
    <source>
        <dbReference type="Google" id="ProtNLM"/>
    </source>
</evidence>
<dbReference type="EMBL" id="LSMT01000019">
    <property type="protein sequence ID" value="PFX32709.1"/>
    <property type="molecule type" value="Genomic_DNA"/>
</dbReference>
<proteinExistence type="predicted"/>
<dbReference type="AlphaFoldDB" id="A0A2B4SU83"/>
<reference evidence="2" key="1">
    <citation type="journal article" date="2017" name="bioRxiv">
        <title>Comparative analysis of the genomes of Stylophora pistillata and Acropora digitifera provides evidence for extensive differences between species of corals.</title>
        <authorList>
            <person name="Voolstra C.R."/>
            <person name="Li Y."/>
            <person name="Liew Y.J."/>
            <person name="Baumgarten S."/>
            <person name="Zoccola D."/>
            <person name="Flot J.-F."/>
            <person name="Tambutte S."/>
            <person name="Allemand D."/>
            <person name="Aranda M."/>
        </authorList>
    </citation>
    <scope>NUCLEOTIDE SEQUENCE [LARGE SCALE GENOMIC DNA]</scope>
</reference>
<name>A0A2B4SU83_STYPI</name>
<accession>A0A2B4SU83</accession>
<sequence length="332" mass="38059">MGGGVAVLCRNDFKIEMFSFMETHFLEIVWCKILPPNSEYYVASVYHPPDPIYDTWELLDFISNSCDEVLHNDPNAKIIIAGDINQLNIGEFIEQHSMQQLIKVPTRGNRTLDVFITNYPFFWKPGSSVKGLVRSDHFAIIVHPSTPAKPSRKKVSFRDTREHCKIAMNLRLEEYDWSVLSSLADLDESVELLSQKLWEMYDDSLPLITVKLSSRDPPYMSPLVKHLCKIRNENARTDSDVMRATRQEKINDLIRKNQINAVRNENRKHHSGFKGWWDMANKITGRKTQGTLVSKVINPDDINAYFQSISTDDAHVAPEPLEIPDGASLSKR</sequence>
<dbReference type="PANTHER" id="PTHR47510">
    <property type="entry name" value="REVERSE TRANSCRIPTASE DOMAIN-CONTAINING PROTEIN"/>
    <property type="match status" value="1"/>
</dbReference>
<evidence type="ECO:0000313" key="2">
    <source>
        <dbReference type="Proteomes" id="UP000225706"/>
    </source>
</evidence>
<protein>
    <recommendedName>
        <fullName evidence="3">Endonuclease/exonuclease/phosphatase domain-containing protein</fullName>
    </recommendedName>
</protein>
<gene>
    <name evidence="1" type="ORF">AWC38_SpisGene2368</name>
</gene>